<evidence type="ECO:0000313" key="2">
    <source>
        <dbReference type="Proteomes" id="UP000004968"/>
    </source>
</evidence>
<protein>
    <submittedName>
        <fullName evidence="1">Uncharacterized protein</fullName>
    </submittedName>
</protein>
<reference evidence="1 2" key="1">
    <citation type="submission" date="2010-01" db="EMBL/GenBank/DDBJ databases">
        <authorList>
            <person name="Weinstock G."/>
            <person name="Sodergren E."/>
            <person name="Clifton S."/>
            <person name="Fulton L."/>
            <person name="Fulton B."/>
            <person name="Courtney L."/>
            <person name="Fronick C."/>
            <person name="Harrison M."/>
            <person name="Strong C."/>
            <person name="Farmer C."/>
            <person name="Delahaunty K."/>
            <person name="Markovic C."/>
            <person name="Hall O."/>
            <person name="Minx P."/>
            <person name="Tomlinson C."/>
            <person name="Mitreva M."/>
            <person name="Nelson J."/>
            <person name="Hou S."/>
            <person name="Wollam A."/>
            <person name="Pepin K.H."/>
            <person name="Johnson M."/>
            <person name="Bhonagiri V."/>
            <person name="Nash W.E."/>
            <person name="Warren W."/>
            <person name="Chinwalla A."/>
            <person name="Mardis E.R."/>
            <person name="Wilson R.K."/>
        </authorList>
    </citation>
    <scope>NUCLEOTIDE SEQUENCE [LARGE SCALE GENOMIC DNA]</scope>
    <source>
        <strain evidence="1 2">DSM 13479</strain>
    </source>
</reference>
<comment type="caution">
    <text evidence="1">The sequence shown here is derived from an EMBL/GenBank/DDBJ whole genome shotgun (WGS) entry which is preliminary data.</text>
</comment>
<name>D3ADU9_9FIRM</name>
<accession>D3ADU9</accession>
<dbReference type="Proteomes" id="UP000004968">
    <property type="component" value="Unassembled WGS sequence"/>
</dbReference>
<dbReference type="EMBL" id="ACIO01000132">
    <property type="protein sequence ID" value="EFD00013.1"/>
    <property type="molecule type" value="Genomic_DNA"/>
</dbReference>
<dbReference type="HOGENOM" id="CLU_3184605_0_0_9"/>
<organism evidence="1 2">
    <name type="scientific">Hungatella hathewayi DSM 13479</name>
    <dbReference type="NCBI Taxonomy" id="566550"/>
    <lineage>
        <taxon>Bacteria</taxon>
        <taxon>Bacillati</taxon>
        <taxon>Bacillota</taxon>
        <taxon>Clostridia</taxon>
        <taxon>Lachnospirales</taxon>
        <taxon>Lachnospiraceae</taxon>
        <taxon>Hungatella</taxon>
    </lineage>
</organism>
<dbReference type="AlphaFoldDB" id="D3ADU9"/>
<sequence length="46" mass="5449">MEEIEINKYLKPEPLHKMGRPEYNRVSMRKTILFGFMDTGYASMPV</sequence>
<proteinExistence type="predicted"/>
<evidence type="ECO:0000313" key="1">
    <source>
        <dbReference type="EMBL" id="EFD00013.1"/>
    </source>
</evidence>
<gene>
    <name evidence="1" type="ORF">CLOSTHATH_01778</name>
</gene>